<evidence type="ECO:0000259" key="3">
    <source>
        <dbReference type="Pfam" id="PF13649"/>
    </source>
</evidence>
<feature type="binding site" evidence="1">
    <location>
        <position position="11"/>
    </location>
    <ligand>
        <name>Zn(2+)</name>
        <dbReference type="ChEBI" id="CHEBI:29105"/>
    </ligand>
</feature>
<dbReference type="Gene3D" id="3.40.50.150">
    <property type="entry name" value="Vaccinia Virus protein VP39"/>
    <property type="match status" value="1"/>
</dbReference>
<evidence type="ECO:0000256" key="1">
    <source>
        <dbReference type="PIRSR" id="PIRSR018249-1"/>
    </source>
</evidence>
<keyword evidence="5" id="KW-0808">Transferase</keyword>
<dbReference type="EMBL" id="PVMZ01000002">
    <property type="protein sequence ID" value="PRX24480.1"/>
    <property type="molecule type" value="Genomic_DNA"/>
</dbReference>
<organism evidence="5 6">
    <name type="scientific">Actinoplanes italicus</name>
    <dbReference type="NCBI Taxonomy" id="113567"/>
    <lineage>
        <taxon>Bacteria</taxon>
        <taxon>Bacillati</taxon>
        <taxon>Actinomycetota</taxon>
        <taxon>Actinomycetes</taxon>
        <taxon>Micromonosporales</taxon>
        <taxon>Micromonosporaceae</taxon>
        <taxon>Actinoplanes</taxon>
    </lineage>
</organism>
<keyword evidence="1" id="KW-0862">Zinc</keyword>
<keyword evidence="2" id="KW-0949">S-adenosyl-L-methionine</keyword>
<sequence length="266" mass="28534">MIDGAIPHLRCPVCREPLAREDRSLRCPRRHSFDMARQGYVDLSAGRLPHTGDSAQMVADRAGFLAAGHYSFIAAALARHRTGGLVLDAGTGTGDYLSRFLEDSPEAVGIGLDVSKPALRRAARAHPRAAAVLTDLWRPLPVADAAASVIVNVFSPRNGPEFYRVLRSDGLLLVVTPAADHLSELVTAHGLIQVDPDKAARVSGSLGDHFALEAGTTLRRELKLTAAEARTLIGMTPSARHVPVEDLPTRDLTVTAAVDVAVWRPR</sequence>
<dbReference type="AlphaFoldDB" id="A0A2T0KLH2"/>
<gene>
    <name evidence="5" type="ORF">CLV67_102257</name>
</gene>
<proteinExistence type="predicted"/>
<dbReference type="Pfam" id="PF13649">
    <property type="entry name" value="Methyltransf_25"/>
    <property type="match status" value="1"/>
</dbReference>
<dbReference type="Proteomes" id="UP000239415">
    <property type="component" value="Unassembled WGS sequence"/>
</dbReference>
<feature type="binding site" evidence="2">
    <location>
        <position position="70"/>
    </location>
    <ligand>
        <name>S-adenosyl-L-methionine</name>
        <dbReference type="ChEBI" id="CHEBI:59789"/>
    </ligand>
</feature>
<keyword evidence="5" id="KW-0489">Methyltransferase</keyword>
<feature type="binding site" evidence="2">
    <location>
        <begin position="93"/>
        <end position="94"/>
    </location>
    <ligand>
        <name>S-adenosyl-L-methionine</name>
        <dbReference type="ChEBI" id="CHEBI:59789"/>
    </ligand>
</feature>
<evidence type="ECO:0000313" key="6">
    <source>
        <dbReference type="Proteomes" id="UP000239415"/>
    </source>
</evidence>
<feature type="binding site" evidence="1">
    <location>
        <position position="31"/>
    </location>
    <ligand>
        <name>Zn(2+)</name>
        <dbReference type="ChEBI" id="CHEBI:29105"/>
    </ligand>
</feature>
<keyword evidence="1" id="KW-0479">Metal-binding</keyword>
<name>A0A2T0KLH2_9ACTN</name>
<dbReference type="InterPro" id="IPR041698">
    <property type="entry name" value="Methyltransf_25"/>
</dbReference>
<feature type="domain" description="23S rRNA (guanine(745)-N(1))-methyltransferase N-terminal" evidence="4">
    <location>
        <begin position="10"/>
        <end position="43"/>
    </location>
</feature>
<reference evidence="5 6" key="1">
    <citation type="submission" date="2018-03" db="EMBL/GenBank/DDBJ databases">
        <title>Genomic Encyclopedia of Archaeal and Bacterial Type Strains, Phase II (KMG-II): from individual species to whole genera.</title>
        <authorList>
            <person name="Goeker M."/>
        </authorList>
    </citation>
    <scope>NUCLEOTIDE SEQUENCE [LARGE SCALE GENOMIC DNA]</scope>
    <source>
        <strain evidence="5 6">DSM 43146</strain>
    </source>
</reference>
<protein>
    <submittedName>
        <fullName evidence="5">23S rRNA m(1)G-748 methyltransferase</fullName>
    </submittedName>
</protein>
<dbReference type="OrthoDB" id="108476at2"/>
<keyword evidence="6" id="KW-1185">Reference proteome</keyword>
<evidence type="ECO:0000313" key="5">
    <source>
        <dbReference type="EMBL" id="PRX24480.1"/>
    </source>
</evidence>
<evidence type="ECO:0000259" key="4">
    <source>
        <dbReference type="Pfam" id="PF21302"/>
    </source>
</evidence>
<feature type="binding site" evidence="2">
    <location>
        <position position="181"/>
    </location>
    <ligand>
        <name>S-adenosyl-L-methionine</name>
        <dbReference type="ChEBI" id="CHEBI:59789"/>
    </ligand>
</feature>
<comment type="caution">
    <text evidence="5">The sequence shown here is derived from an EMBL/GenBank/DDBJ whole genome shotgun (WGS) entry which is preliminary data.</text>
</comment>
<dbReference type="Pfam" id="PF21302">
    <property type="entry name" value="Zn_ribbon_RlmA"/>
    <property type="match status" value="1"/>
</dbReference>
<feature type="binding site" evidence="1">
    <location>
        <position position="14"/>
    </location>
    <ligand>
        <name>Zn(2+)</name>
        <dbReference type="ChEBI" id="CHEBI:29105"/>
    </ligand>
</feature>
<dbReference type="SUPFAM" id="SSF53335">
    <property type="entry name" value="S-adenosyl-L-methionine-dependent methyltransferases"/>
    <property type="match status" value="1"/>
</dbReference>
<dbReference type="InterPro" id="IPR029063">
    <property type="entry name" value="SAM-dependent_MTases_sf"/>
</dbReference>
<feature type="domain" description="Methyltransferase" evidence="3">
    <location>
        <begin position="86"/>
        <end position="170"/>
    </location>
</feature>
<dbReference type="GO" id="GO:0032259">
    <property type="term" value="P:methylation"/>
    <property type="evidence" value="ECO:0007669"/>
    <property type="project" value="UniProtKB-KW"/>
</dbReference>
<evidence type="ECO:0000256" key="2">
    <source>
        <dbReference type="PIRSR" id="PIRSR018249-2"/>
    </source>
</evidence>
<dbReference type="InterPro" id="IPR016718">
    <property type="entry name" value="rRNA_m1G-MeTrfase_A_prd"/>
</dbReference>
<feature type="binding site" evidence="1">
    <location>
        <position position="27"/>
    </location>
    <ligand>
        <name>Zn(2+)</name>
        <dbReference type="ChEBI" id="CHEBI:29105"/>
    </ligand>
</feature>
<accession>A0A2T0KLH2</accession>
<dbReference type="GO" id="GO:0008168">
    <property type="term" value="F:methyltransferase activity"/>
    <property type="evidence" value="ECO:0007669"/>
    <property type="project" value="UniProtKB-KW"/>
</dbReference>
<dbReference type="InterPro" id="IPR048647">
    <property type="entry name" value="RlmA_N"/>
</dbReference>
<dbReference type="PIRSF" id="PIRSF018249">
    <property type="entry name" value="MyrA_prd"/>
    <property type="match status" value="1"/>
</dbReference>
<dbReference type="GO" id="GO:0046872">
    <property type="term" value="F:metal ion binding"/>
    <property type="evidence" value="ECO:0007669"/>
    <property type="project" value="UniProtKB-KW"/>
</dbReference>